<protein>
    <submittedName>
        <fullName evidence="2">Uncharacterized protein</fullName>
    </submittedName>
</protein>
<evidence type="ECO:0000313" key="2">
    <source>
        <dbReference type="EMBL" id="PJA21018.1"/>
    </source>
</evidence>
<feature type="transmembrane region" description="Helical" evidence="1">
    <location>
        <begin position="124"/>
        <end position="145"/>
    </location>
</feature>
<keyword evidence="1" id="KW-1133">Transmembrane helix</keyword>
<name>A0A2M7W536_9BACT</name>
<gene>
    <name evidence="2" type="ORF">COX60_00175</name>
</gene>
<keyword evidence="1" id="KW-0472">Membrane</keyword>
<feature type="transmembrane region" description="Helical" evidence="1">
    <location>
        <begin position="5"/>
        <end position="27"/>
    </location>
</feature>
<sequence>MKKEWFNLIIFGLGFVIISAIFGYAIYNNISSAETSAKAKVPASTKIDKSLGWDKLVIGLKGLSKYSNSTDSGKIKNLDSILLSYIEIALGFVIFIAVGSIVFSGYLYMSASGDEARLEKAKKSLIFSITGLILSLLIYAIPVFVNSVLKL</sequence>
<comment type="caution">
    <text evidence="2">The sequence shown here is derived from an EMBL/GenBank/DDBJ whole genome shotgun (WGS) entry which is preliminary data.</text>
</comment>
<evidence type="ECO:0000313" key="3">
    <source>
        <dbReference type="Proteomes" id="UP000230137"/>
    </source>
</evidence>
<evidence type="ECO:0000256" key="1">
    <source>
        <dbReference type="SAM" id="Phobius"/>
    </source>
</evidence>
<dbReference type="Pfam" id="PF18895">
    <property type="entry name" value="T4SS_pilin"/>
    <property type="match status" value="1"/>
</dbReference>
<dbReference type="AlphaFoldDB" id="A0A2M7W536"/>
<organism evidence="2 3">
    <name type="scientific">Candidatus Berkelbacteria bacterium CG_4_10_14_0_2_um_filter_35_9_33_12</name>
    <dbReference type="NCBI Taxonomy" id="1974499"/>
    <lineage>
        <taxon>Bacteria</taxon>
        <taxon>Candidatus Berkelbacteria</taxon>
    </lineage>
</organism>
<feature type="transmembrane region" description="Helical" evidence="1">
    <location>
        <begin position="82"/>
        <end position="103"/>
    </location>
</feature>
<reference evidence="3" key="1">
    <citation type="submission" date="2017-09" db="EMBL/GenBank/DDBJ databases">
        <title>Depth-based differentiation of microbial function through sediment-hosted aquifers and enrichment of novel symbionts in the deep terrestrial subsurface.</title>
        <authorList>
            <person name="Probst A.J."/>
            <person name="Ladd B."/>
            <person name="Jarett J.K."/>
            <person name="Geller-Mcgrath D.E."/>
            <person name="Sieber C.M.K."/>
            <person name="Emerson J.B."/>
            <person name="Anantharaman K."/>
            <person name="Thomas B.C."/>
            <person name="Malmstrom R."/>
            <person name="Stieglmeier M."/>
            <person name="Klingl A."/>
            <person name="Woyke T."/>
            <person name="Ryan C.M."/>
            <person name="Banfield J.F."/>
        </authorList>
    </citation>
    <scope>NUCLEOTIDE SEQUENCE [LARGE SCALE GENOMIC DNA]</scope>
</reference>
<proteinExistence type="predicted"/>
<accession>A0A2M7W536</accession>
<dbReference type="InterPro" id="IPR043993">
    <property type="entry name" value="T4SS_pilin"/>
</dbReference>
<keyword evidence="1" id="KW-0812">Transmembrane</keyword>
<dbReference type="EMBL" id="PFQF01000003">
    <property type="protein sequence ID" value="PJA21018.1"/>
    <property type="molecule type" value="Genomic_DNA"/>
</dbReference>
<dbReference type="Proteomes" id="UP000230137">
    <property type="component" value="Unassembled WGS sequence"/>
</dbReference>